<comment type="caution">
    <text evidence="1">The sequence shown here is derived from an EMBL/GenBank/DDBJ whole genome shotgun (WGS) entry which is preliminary data.</text>
</comment>
<gene>
    <name evidence="1" type="ORF">GCWU000182_001101</name>
</gene>
<dbReference type="InterPro" id="IPR038226">
    <property type="entry name" value="LMG18311-like_sf"/>
</dbReference>
<name>W1Q3A0_ABIDE</name>
<evidence type="ECO:0000313" key="2">
    <source>
        <dbReference type="Proteomes" id="UP000019050"/>
    </source>
</evidence>
<proteinExistence type="predicted"/>
<evidence type="ECO:0000313" key="1">
    <source>
        <dbReference type="EMBL" id="ESK65627.1"/>
    </source>
</evidence>
<accession>W1Q3A0</accession>
<evidence type="ECO:0008006" key="3">
    <source>
        <dbReference type="Google" id="ProtNLM"/>
    </source>
</evidence>
<dbReference type="EMBL" id="ACIN03000007">
    <property type="protein sequence ID" value="ESK65627.1"/>
    <property type="molecule type" value="Genomic_DNA"/>
</dbReference>
<dbReference type="STRING" id="592010.GCWU000182_001101"/>
<dbReference type="HOGENOM" id="CLU_163965_0_0_9"/>
<dbReference type="AlphaFoldDB" id="W1Q3A0"/>
<dbReference type="eggNOG" id="ENOG50335YI">
    <property type="taxonomic scope" value="Bacteria"/>
</dbReference>
<dbReference type="Gene3D" id="3.40.1720.10">
    <property type="entry name" value="Streptococcus thermophilus LMG 18311 protein like"/>
    <property type="match status" value="1"/>
</dbReference>
<organism evidence="1 2">
    <name type="scientific">Abiotrophia defectiva ATCC 49176</name>
    <dbReference type="NCBI Taxonomy" id="592010"/>
    <lineage>
        <taxon>Bacteria</taxon>
        <taxon>Bacillati</taxon>
        <taxon>Bacillota</taxon>
        <taxon>Bacilli</taxon>
        <taxon>Lactobacillales</taxon>
        <taxon>Aerococcaceae</taxon>
        <taxon>Abiotrophia</taxon>
    </lineage>
</organism>
<protein>
    <recommendedName>
        <fullName evidence="3">DUF1827 family protein</fullName>
    </recommendedName>
</protein>
<dbReference type="Pfam" id="PF08860">
    <property type="entry name" value="DUF1827"/>
    <property type="match status" value="1"/>
</dbReference>
<dbReference type="InterPro" id="IPR014959">
    <property type="entry name" value="DUF1827"/>
</dbReference>
<sequence length="122" mass="14181">MKMSLRGFFLEIPLYFWLEKAYNRLKGGSRMKMIDVTNSHYDLVTKQLECSDASIVKVYTLGPTTVFYSAAPTHKNIIVINKNRPVRAKEIDFAIAKLFQQNNRDNVEILEAHNFVELELRL</sequence>
<keyword evidence="2" id="KW-1185">Reference proteome</keyword>
<dbReference type="Proteomes" id="UP000019050">
    <property type="component" value="Unassembled WGS sequence"/>
</dbReference>
<reference evidence="1" key="1">
    <citation type="submission" date="2013-06" db="EMBL/GenBank/DDBJ databases">
        <authorList>
            <person name="Weinstock G."/>
            <person name="Sodergren E."/>
            <person name="Clifton S."/>
            <person name="Fulton L."/>
            <person name="Fulton B."/>
            <person name="Courtney L."/>
            <person name="Fronick C."/>
            <person name="Harrison M."/>
            <person name="Strong C."/>
            <person name="Farmer C."/>
            <person name="Delahaunty K."/>
            <person name="Markovic C."/>
            <person name="Hall O."/>
            <person name="Minx P."/>
            <person name="Tomlinson C."/>
            <person name="Mitreva M."/>
            <person name="Nelson J."/>
            <person name="Hou S."/>
            <person name="Wollam A."/>
            <person name="Pepin K.H."/>
            <person name="Johnson M."/>
            <person name="Bhonagiri V."/>
            <person name="Nash W.E."/>
            <person name="Warren W."/>
            <person name="Chinwalla A."/>
            <person name="Mardis E.R."/>
            <person name="Wilson R.K."/>
        </authorList>
    </citation>
    <scope>NUCLEOTIDE SEQUENCE [LARGE SCALE GENOMIC DNA]</scope>
    <source>
        <strain evidence="1">ATCC 49176</strain>
    </source>
</reference>